<dbReference type="Pfam" id="PF09160">
    <property type="entry name" value="FimH_man-bind"/>
    <property type="match status" value="1"/>
</dbReference>
<comment type="subcellular location">
    <subcellularLocation>
        <location evidence="1">Fimbrium</location>
    </subcellularLocation>
</comment>
<name>A0A376NZA2_ECOLX</name>
<feature type="domain" description="FimH mannose-binding" evidence="6">
    <location>
        <begin position="24"/>
        <end position="168"/>
    </location>
</feature>
<feature type="signal peptide" evidence="4">
    <location>
        <begin position="1"/>
        <end position="19"/>
    </location>
</feature>
<evidence type="ECO:0000259" key="6">
    <source>
        <dbReference type="Pfam" id="PF09160"/>
    </source>
</evidence>
<sequence>MKRVITLFAVLLMGWSVNAWSFACKTANGTAIPIGGGSANVYVNLAPAVNVGQNLVVDLSTQIFCHNDYPETITDYVTLQRGSAYGGVLSNFSGTVKYSGSSYPFPTTSETPRVVYNSRTDKPWPVALYLTPVSSAGGVAIKAGSLIAVLILRQTNNYNSDDFQFVWNIYANNDVVVPTGGCDVSARDVTVTLPDYPGSVPIPLTVYCAKSQNLGYYLSGTTADAGNSIFTNTASFSPAQGVGVQLTRNGTIIPANNTVSLGAVGTSAVSLGLTANYARTGGQVTAGNVQSIIGVTLFINKEITGHC</sequence>
<dbReference type="InterPro" id="IPR000259">
    <property type="entry name" value="Adhesion_dom_fimbrial"/>
</dbReference>
<evidence type="ECO:0000313" key="8">
    <source>
        <dbReference type="Proteomes" id="UP000254428"/>
    </source>
</evidence>
<dbReference type="GO" id="GO:0043709">
    <property type="term" value="P:cell adhesion involved in single-species biofilm formation"/>
    <property type="evidence" value="ECO:0007669"/>
    <property type="project" value="TreeGrafter"/>
</dbReference>
<dbReference type="EMBL" id="UGBT01000002">
    <property type="protein sequence ID" value="STH71598.1"/>
    <property type="molecule type" value="Genomic_DNA"/>
</dbReference>
<dbReference type="InterPro" id="IPR036937">
    <property type="entry name" value="Adhesion_dom_fimbrial_sf"/>
</dbReference>
<comment type="similarity">
    <text evidence="2">Belongs to the fimbrial protein family.</text>
</comment>
<protein>
    <submittedName>
        <fullName evidence="7">FimH protein</fullName>
    </submittedName>
</protein>
<evidence type="ECO:0000256" key="4">
    <source>
        <dbReference type="SAM" id="SignalP"/>
    </source>
</evidence>
<proteinExistence type="inferred from homology"/>
<gene>
    <name evidence="7" type="primary">fimH_1</name>
    <name evidence="7" type="ORF">NCTC11341_03230</name>
</gene>
<keyword evidence="4" id="KW-0732">Signal</keyword>
<dbReference type="AlphaFoldDB" id="A0A376NZA2"/>
<dbReference type="CDD" id="cd10466">
    <property type="entry name" value="FimH_man-bind"/>
    <property type="match status" value="1"/>
</dbReference>
<dbReference type="InterPro" id="IPR008966">
    <property type="entry name" value="Adhesion_dom_sf"/>
</dbReference>
<dbReference type="InterPro" id="IPR015243">
    <property type="entry name" value="FimH_man-bd"/>
</dbReference>
<feature type="chain" id="PRO_5016564646" evidence="4">
    <location>
        <begin position="20"/>
        <end position="307"/>
    </location>
</feature>
<evidence type="ECO:0000313" key="7">
    <source>
        <dbReference type="EMBL" id="STH71598.1"/>
    </source>
</evidence>
<reference evidence="7 8" key="1">
    <citation type="submission" date="2018-06" db="EMBL/GenBank/DDBJ databases">
        <authorList>
            <consortium name="Pathogen Informatics"/>
            <person name="Doyle S."/>
        </authorList>
    </citation>
    <scope>NUCLEOTIDE SEQUENCE [LARGE SCALE GENOMIC DNA]</scope>
    <source>
        <strain evidence="7 8">NCTC11341</strain>
    </source>
</reference>
<evidence type="ECO:0000259" key="5">
    <source>
        <dbReference type="Pfam" id="PF00419"/>
    </source>
</evidence>
<evidence type="ECO:0000256" key="2">
    <source>
        <dbReference type="ARBA" id="ARBA00006671"/>
    </source>
</evidence>
<accession>A0A376NZA2</accession>
<feature type="domain" description="Fimbrial-type adhesion" evidence="5">
    <location>
        <begin position="182"/>
        <end position="290"/>
    </location>
</feature>
<evidence type="ECO:0000256" key="3">
    <source>
        <dbReference type="ARBA" id="ARBA00023263"/>
    </source>
</evidence>
<organism evidence="7 8">
    <name type="scientific">Escherichia coli</name>
    <dbReference type="NCBI Taxonomy" id="562"/>
    <lineage>
        <taxon>Bacteria</taxon>
        <taxon>Pseudomonadati</taxon>
        <taxon>Pseudomonadota</taxon>
        <taxon>Gammaproteobacteria</taxon>
        <taxon>Enterobacterales</taxon>
        <taxon>Enterobacteriaceae</taxon>
        <taxon>Escherichia</taxon>
    </lineage>
</organism>
<dbReference type="PANTHER" id="PTHR33420:SF14">
    <property type="entry name" value="TYPE 1 FIMBRIN D-MANNOSE SPECIFIC ADHESIN"/>
    <property type="match status" value="1"/>
</dbReference>
<dbReference type="InterPro" id="IPR050263">
    <property type="entry name" value="Bact_Fimbrial_Adh_Pro"/>
</dbReference>
<dbReference type="FunFam" id="2.60.40.1090:FF:000015">
    <property type="entry name" value="Type 1 fimbrin D-mannose specific adhesin"/>
    <property type="match status" value="1"/>
</dbReference>
<dbReference type="Proteomes" id="UP000254428">
    <property type="component" value="Unassembled WGS sequence"/>
</dbReference>
<dbReference type="SUPFAM" id="SSF49401">
    <property type="entry name" value="Bacterial adhesins"/>
    <property type="match status" value="2"/>
</dbReference>
<dbReference type="PANTHER" id="PTHR33420">
    <property type="entry name" value="FIMBRIAL SUBUNIT ELFA-RELATED"/>
    <property type="match status" value="1"/>
</dbReference>
<dbReference type="PROSITE" id="PS51257">
    <property type="entry name" value="PROKAR_LIPOPROTEIN"/>
    <property type="match status" value="1"/>
</dbReference>
<dbReference type="Pfam" id="PF00419">
    <property type="entry name" value="Fimbrial"/>
    <property type="match status" value="1"/>
</dbReference>
<evidence type="ECO:0000256" key="1">
    <source>
        <dbReference type="ARBA" id="ARBA00004561"/>
    </source>
</evidence>
<dbReference type="Gene3D" id="2.60.40.1090">
    <property type="entry name" value="Fimbrial-type adhesion domain"/>
    <property type="match status" value="2"/>
</dbReference>
<dbReference type="GO" id="GO:0009289">
    <property type="term" value="C:pilus"/>
    <property type="evidence" value="ECO:0007669"/>
    <property type="project" value="UniProtKB-SubCell"/>
</dbReference>
<keyword evidence="3" id="KW-0281">Fimbrium</keyword>